<evidence type="ECO:0000313" key="2">
    <source>
        <dbReference type="Proteomes" id="UP000294937"/>
    </source>
</evidence>
<comment type="caution">
    <text evidence="1">The sequence shown here is derived from an EMBL/GenBank/DDBJ whole genome shotgun (WGS) entry which is preliminary data.</text>
</comment>
<sequence length="122" mass="14382">MVFSKKKSKQNIFDMIPVLKSEYILQPLPQAPEKLKILLPRKNWIEKLSIRFLKQPKYRTVHLDSLGSFVLKNCEGRYTVAELGEEIKKNFSGDAEPIFPRLIKFLEIVEANGWIYWIERSE</sequence>
<dbReference type="AlphaFoldDB" id="A0A4R3LEX9"/>
<dbReference type="Gene3D" id="1.10.10.1150">
    <property type="entry name" value="Coenzyme PQQ synthesis protein D (PqqD)"/>
    <property type="match status" value="1"/>
</dbReference>
<organism evidence="1 2">
    <name type="scientific">Hazenella coriacea</name>
    <dbReference type="NCBI Taxonomy" id="1179467"/>
    <lineage>
        <taxon>Bacteria</taxon>
        <taxon>Bacillati</taxon>
        <taxon>Bacillota</taxon>
        <taxon>Bacilli</taxon>
        <taxon>Bacillales</taxon>
        <taxon>Thermoactinomycetaceae</taxon>
        <taxon>Hazenella</taxon>
    </lineage>
</organism>
<dbReference type="InterPro" id="IPR008792">
    <property type="entry name" value="PQQD"/>
</dbReference>
<proteinExistence type="predicted"/>
<accession>A0A4R3LEX9</accession>
<dbReference type="Pfam" id="PF05402">
    <property type="entry name" value="PqqD"/>
    <property type="match status" value="1"/>
</dbReference>
<evidence type="ECO:0000313" key="1">
    <source>
        <dbReference type="EMBL" id="TCS96914.1"/>
    </source>
</evidence>
<dbReference type="Proteomes" id="UP000294937">
    <property type="component" value="Unassembled WGS sequence"/>
</dbReference>
<name>A0A4R3LEX9_9BACL</name>
<reference evidence="1 2" key="1">
    <citation type="submission" date="2019-03" db="EMBL/GenBank/DDBJ databases">
        <title>Genomic Encyclopedia of Type Strains, Phase IV (KMG-IV): sequencing the most valuable type-strain genomes for metagenomic binning, comparative biology and taxonomic classification.</title>
        <authorList>
            <person name="Goeker M."/>
        </authorList>
    </citation>
    <scope>NUCLEOTIDE SEQUENCE [LARGE SCALE GENOMIC DNA]</scope>
    <source>
        <strain evidence="1 2">DSM 45707</strain>
    </source>
</reference>
<dbReference type="EMBL" id="SMAG01000001">
    <property type="protein sequence ID" value="TCS96914.1"/>
    <property type="molecule type" value="Genomic_DNA"/>
</dbReference>
<protein>
    <submittedName>
        <fullName evidence="1">Coenzyme PQQ synthesis protein D (PqqD)</fullName>
    </submittedName>
</protein>
<keyword evidence="2" id="KW-1185">Reference proteome</keyword>
<gene>
    <name evidence="1" type="ORF">EDD58_101561</name>
</gene>
<dbReference type="InterPro" id="IPR041881">
    <property type="entry name" value="PqqD_sf"/>
</dbReference>